<feature type="region of interest" description="Disordered" evidence="5">
    <location>
        <begin position="481"/>
        <end position="502"/>
    </location>
</feature>
<reference evidence="8 9" key="1">
    <citation type="submission" date="2016-03" db="EMBL/GenBank/DDBJ databases">
        <title>How can Kluyveromyces marxianus grow so fast - potential evolutionary course in Saccharomyces Complex revealed by comparative genomics.</title>
        <authorList>
            <person name="Mo W."/>
            <person name="Lu W."/>
            <person name="Yang X."/>
            <person name="Qi J."/>
            <person name="Lv H."/>
        </authorList>
    </citation>
    <scope>NUCLEOTIDE SEQUENCE [LARGE SCALE GENOMIC DNA]</scope>
    <source>
        <strain evidence="8 9">FIM1</strain>
    </source>
</reference>
<evidence type="ECO:0000256" key="1">
    <source>
        <dbReference type="ARBA" id="ARBA00007447"/>
    </source>
</evidence>
<dbReference type="PROSITE" id="PS51767">
    <property type="entry name" value="PEPTIDASE_A1"/>
    <property type="match status" value="1"/>
</dbReference>
<keyword evidence="4" id="KW-0645">Protease</keyword>
<keyword evidence="3 4" id="KW-0064">Aspartyl protease</keyword>
<dbReference type="CDD" id="cd05471">
    <property type="entry name" value="pepsin_like"/>
    <property type="match status" value="1"/>
</dbReference>
<dbReference type="Gene3D" id="2.40.70.10">
    <property type="entry name" value="Acid Proteases"/>
    <property type="match status" value="2"/>
</dbReference>
<evidence type="ECO:0000259" key="7">
    <source>
        <dbReference type="PROSITE" id="PS51767"/>
    </source>
</evidence>
<dbReference type="InterPro" id="IPR001969">
    <property type="entry name" value="Aspartic_peptidase_AS"/>
</dbReference>
<dbReference type="InterPro" id="IPR001461">
    <property type="entry name" value="Aspartic_peptidase_A1"/>
</dbReference>
<proteinExistence type="inferred from homology"/>
<protein>
    <submittedName>
        <fullName evidence="8">Plasmepsin-2</fullName>
    </submittedName>
</protein>
<dbReference type="InterPro" id="IPR034164">
    <property type="entry name" value="Pepsin-like_dom"/>
</dbReference>
<evidence type="ECO:0000313" key="8">
    <source>
        <dbReference type="EMBL" id="QGN17624.1"/>
    </source>
</evidence>
<evidence type="ECO:0000256" key="6">
    <source>
        <dbReference type="SAM" id="Phobius"/>
    </source>
</evidence>
<feature type="transmembrane region" description="Helical" evidence="6">
    <location>
        <begin position="12"/>
        <end position="30"/>
    </location>
</feature>
<dbReference type="EMBL" id="CP015060">
    <property type="protein sequence ID" value="QGN17624.1"/>
    <property type="molecule type" value="Genomic_DNA"/>
</dbReference>
<dbReference type="InterPro" id="IPR021109">
    <property type="entry name" value="Peptidase_aspartic_dom_sf"/>
</dbReference>
<keyword evidence="9" id="KW-1185">Reference proteome</keyword>
<feature type="compositionally biased region" description="Low complexity" evidence="5">
    <location>
        <begin position="481"/>
        <end position="501"/>
    </location>
</feature>
<keyword evidence="4" id="KW-0378">Hydrolase</keyword>
<dbReference type="PROSITE" id="PS00141">
    <property type="entry name" value="ASP_PROTEASE"/>
    <property type="match status" value="1"/>
</dbReference>
<evidence type="ECO:0000256" key="3">
    <source>
        <dbReference type="ARBA" id="ARBA00022750"/>
    </source>
</evidence>
<dbReference type="PANTHER" id="PTHR47966">
    <property type="entry name" value="BETA-SITE APP-CLEAVING ENZYME, ISOFORM A-RELATED"/>
    <property type="match status" value="1"/>
</dbReference>
<dbReference type="PANTHER" id="PTHR47966:SF75">
    <property type="entry name" value="ENDOPEPTIDASE (CTSD), PUTATIVE (AFU_ORTHOLOGUE AFUA_4G07040)-RELATED"/>
    <property type="match status" value="1"/>
</dbReference>
<keyword evidence="6" id="KW-0472">Membrane</keyword>
<evidence type="ECO:0000256" key="5">
    <source>
        <dbReference type="SAM" id="MobiDB-lite"/>
    </source>
</evidence>
<dbReference type="Proteomes" id="UP000422736">
    <property type="component" value="Chromosome 8"/>
</dbReference>
<name>A0ABX6F399_KLUMA</name>
<dbReference type="PRINTS" id="PR00792">
    <property type="entry name" value="PEPSIN"/>
</dbReference>
<feature type="domain" description="Peptidase A1" evidence="7">
    <location>
        <begin position="105"/>
        <end position="439"/>
    </location>
</feature>
<keyword evidence="6" id="KW-0812">Transmembrane</keyword>
<dbReference type="InterPro" id="IPR033121">
    <property type="entry name" value="PEPTIDASE_A1"/>
</dbReference>
<evidence type="ECO:0000256" key="4">
    <source>
        <dbReference type="RuleBase" id="RU000454"/>
    </source>
</evidence>
<accession>A0ABX6F399</accession>
<feature type="region of interest" description="Disordered" evidence="5">
    <location>
        <begin position="63"/>
        <end position="83"/>
    </location>
</feature>
<gene>
    <name evidence="8" type="primary">CTSD</name>
    <name evidence="8" type="ORF">FIM1_4831</name>
</gene>
<comment type="similarity">
    <text evidence="1 4">Belongs to the peptidase A1 family.</text>
</comment>
<dbReference type="Pfam" id="PF00026">
    <property type="entry name" value="Asp"/>
    <property type="match status" value="1"/>
</dbReference>
<keyword evidence="6" id="KW-1133">Transmembrane helix</keyword>
<evidence type="ECO:0000313" key="9">
    <source>
        <dbReference type="Proteomes" id="UP000422736"/>
    </source>
</evidence>
<sequence length="519" mass="56266">MTSGHLSRGPLRVILFIFLTFYSICANAFYPCSKDRYLKPKSSFEVEIKNTGYAAQLAHINKGDDDSSLPESEPQSRFSQESGRVEIPLKPGMSILSTDENNLSYFVNVTIGDEEYPLVIDSGSAYLWVYGDSCKSDSCSSKKLFATKNVNKANGDQTFSLTYSSGVASGDVYEDRIIVNKLATTQNFTFGVADQVPGLFMNYPVSGIFGLPSNNSQNIESIISILSDSHAISTEKFSMIIGPVNAADNSTSPDSNDNTALTKNSGVFVIGDLQDNLYSGEVSYTPLLQNDNHYWQMKIDSVYVGSQLVNFSIAENVTGSQSRNTRSGIVDSGTTLLILPTQDALDLHTFFPKSVSDGTNFAIFCNSTMDIFLELNGVKWSISPKDYLGEPYSSDSYYQGYCVSNIQGANIDKSWILGDVFLKNKYAVFDVEKQLFGLANVNENAILVPYSNGVSNTSGDNNINSTKTTLSSIASSTATSRKNSTSASTSTSSSKGSGSANENPKSFLIGCLALFLLAF</sequence>
<evidence type="ECO:0000256" key="2">
    <source>
        <dbReference type="ARBA" id="ARBA00022729"/>
    </source>
</evidence>
<keyword evidence="2" id="KW-0732">Signal</keyword>
<feature type="compositionally biased region" description="Polar residues" evidence="5">
    <location>
        <begin position="69"/>
        <end position="82"/>
    </location>
</feature>
<organism evidence="8 9">
    <name type="scientific">Kluyveromyces marxianus</name>
    <name type="common">Yeast</name>
    <name type="synonym">Candida kefyr</name>
    <dbReference type="NCBI Taxonomy" id="4911"/>
    <lineage>
        <taxon>Eukaryota</taxon>
        <taxon>Fungi</taxon>
        <taxon>Dikarya</taxon>
        <taxon>Ascomycota</taxon>
        <taxon>Saccharomycotina</taxon>
        <taxon>Saccharomycetes</taxon>
        <taxon>Saccharomycetales</taxon>
        <taxon>Saccharomycetaceae</taxon>
        <taxon>Kluyveromyces</taxon>
    </lineage>
</organism>
<dbReference type="SUPFAM" id="SSF50630">
    <property type="entry name" value="Acid proteases"/>
    <property type="match status" value="1"/>
</dbReference>